<keyword evidence="2" id="KW-0812">Transmembrane</keyword>
<dbReference type="InterPro" id="IPR027417">
    <property type="entry name" value="P-loop_NTPase"/>
</dbReference>
<proteinExistence type="predicted"/>
<evidence type="ECO:0000256" key="2">
    <source>
        <dbReference type="SAM" id="Phobius"/>
    </source>
</evidence>
<dbReference type="Proteomes" id="UP000215223">
    <property type="component" value="Unassembled WGS sequence"/>
</dbReference>
<dbReference type="GO" id="GO:0003677">
    <property type="term" value="F:DNA binding"/>
    <property type="evidence" value="ECO:0007669"/>
    <property type="project" value="InterPro"/>
</dbReference>
<dbReference type="EMBL" id="NMQT01000043">
    <property type="protein sequence ID" value="OXM56409.1"/>
    <property type="molecule type" value="Genomic_DNA"/>
</dbReference>
<accession>A0A229SCG3</accession>
<reference evidence="4 5" key="1">
    <citation type="submission" date="2017-07" db="EMBL/GenBank/DDBJ databases">
        <title>Amycolatopsis thailandensis Genome sequencing and assembly.</title>
        <authorList>
            <person name="Kaur N."/>
            <person name="Mayilraj S."/>
        </authorList>
    </citation>
    <scope>NUCLEOTIDE SEQUENCE [LARGE SCALE GENOMIC DNA]</scope>
    <source>
        <strain evidence="4 5">JCM 16380</strain>
    </source>
</reference>
<dbReference type="SUPFAM" id="SSF52540">
    <property type="entry name" value="P-loop containing nucleoside triphosphate hydrolases"/>
    <property type="match status" value="1"/>
</dbReference>
<dbReference type="Gene3D" id="3.40.50.300">
    <property type="entry name" value="P-loop containing nucleotide triphosphate hydrolases"/>
    <property type="match status" value="1"/>
</dbReference>
<dbReference type="InterPro" id="IPR002543">
    <property type="entry name" value="FtsK_dom"/>
</dbReference>
<evidence type="ECO:0000313" key="4">
    <source>
        <dbReference type="EMBL" id="OXM56409.1"/>
    </source>
</evidence>
<sequence>MRGVGITVRGLWRALWQPDTVDDINAMVDANVPDKAHRARMKLRRDRRNAIAFCLIVVAAAYFAVKYWGAELWLATPSWVLVTIVAITVPLLTFVGRPQREDRDETEAPHGMPRGLALSDSARGVARTLSEAFVNSKIRAEVSEGGIRAEPGGWGWTVTLQLLDGITEPKLEALERHLNTPAGGLVFSRVPQAARVMVLRIVMKDLLTDPIDAPERAFGSVRDHVAIATRFDGGRLSLELFARHVLIIGRTGSGKSGVLHGFLDALTADQDVDIVGIDLSDGPDLKSWKASMRDHAFGPNIDKAEKILAAAVRLVRHNTANLGSRNFAPAVDGPGHVVVIDEYGMVAAIDTLRVLVEFIVTYGAKAGVWVVLANQRAVNDMMGTSRLASQVHIKVFLGMSAEDAQGLPKHLRELGVRPHLFRQATQTSPHDAGKAFVVDVETIPILVRFYRLGRLAAVRRASERAPYRPHLDAARTEILDADEHDGTAALLLAVRSAILAISSSEGRRPERASGEELLPRLRQRGFAVDKKNLLGELRSASRGLIDRSRDTNLAPGKNPKGFYLEDLDHAIAAIEQEATRAPTDNPGPPGAR</sequence>
<dbReference type="GO" id="GO:0005524">
    <property type="term" value="F:ATP binding"/>
    <property type="evidence" value="ECO:0007669"/>
    <property type="project" value="UniProtKB-UniRule"/>
</dbReference>
<keyword evidence="2" id="KW-0472">Membrane</keyword>
<comment type="caution">
    <text evidence="4">The sequence shown here is derived from an EMBL/GenBank/DDBJ whole genome shotgun (WGS) entry which is preliminary data.</text>
</comment>
<protein>
    <recommendedName>
        <fullName evidence="3">FtsK domain-containing protein</fullName>
    </recommendedName>
</protein>
<dbReference type="PROSITE" id="PS50901">
    <property type="entry name" value="FTSK"/>
    <property type="match status" value="1"/>
</dbReference>
<feature type="binding site" evidence="1">
    <location>
        <begin position="249"/>
        <end position="256"/>
    </location>
    <ligand>
        <name>ATP</name>
        <dbReference type="ChEBI" id="CHEBI:30616"/>
    </ligand>
</feature>
<organism evidence="4 5">
    <name type="scientific">Amycolatopsis thailandensis</name>
    <dbReference type="NCBI Taxonomy" id="589330"/>
    <lineage>
        <taxon>Bacteria</taxon>
        <taxon>Bacillati</taxon>
        <taxon>Actinomycetota</taxon>
        <taxon>Actinomycetes</taxon>
        <taxon>Pseudonocardiales</taxon>
        <taxon>Pseudonocardiaceae</taxon>
        <taxon>Amycolatopsis</taxon>
    </lineage>
</organism>
<keyword evidence="5" id="KW-1185">Reference proteome</keyword>
<gene>
    <name evidence="4" type="ORF">CFP71_13350</name>
</gene>
<feature type="domain" description="FtsK" evidence="3">
    <location>
        <begin position="233"/>
        <end position="406"/>
    </location>
</feature>
<evidence type="ECO:0000259" key="3">
    <source>
        <dbReference type="PROSITE" id="PS50901"/>
    </source>
</evidence>
<name>A0A229SCG3_9PSEU</name>
<feature type="transmembrane region" description="Helical" evidence="2">
    <location>
        <begin position="50"/>
        <end position="68"/>
    </location>
</feature>
<feature type="transmembrane region" description="Helical" evidence="2">
    <location>
        <begin position="74"/>
        <end position="95"/>
    </location>
</feature>
<evidence type="ECO:0000313" key="5">
    <source>
        <dbReference type="Proteomes" id="UP000215223"/>
    </source>
</evidence>
<evidence type="ECO:0000256" key="1">
    <source>
        <dbReference type="PROSITE-ProRule" id="PRU00289"/>
    </source>
</evidence>
<keyword evidence="1" id="KW-0547">Nucleotide-binding</keyword>
<keyword evidence="2" id="KW-1133">Transmembrane helix</keyword>
<dbReference type="AlphaFoldDB" id="A0A229SCG3"/>
<keyword evidence="1" id="KW-0067">ATP-binding</keyword>